<dbReference type="Proteomes" id="UP000242381">
    <property type="component" value="Unassembled WGS sequence"/>
</dbReference>
<evidence type="ECO:0000313" key="2">
    <source>
        <dbReference type="EMBL" id="ORE13125.1"/>
    </source>
</evidence>
<evidence type="ECO:0000256" key="1">
    <source>
        <dbReference type="SAM" id="Phobius"/>
    </source>
</evidence>
<proteinExistence type="predicted"/>
<feature type="transmembrane region" description="Helical" evidence="1">
    <location>
        <begin position="131"/>
        <end position="158"/>
    </location>
</feature>
<keyword evidence="1" id="KW-0472">Membrane</keyword>
<keyword evidence="1" id="KW-0812">Transmembrane</keyword>
<dbReference type="EMBL" id="KV921565">
    <property type="protein sequence ID" value="ORE13125.1"/>
    <property type="molecule type" value="Genomic_DNA"/>
</dbReference>
<protein>
    <submittedName>
        <fullName evidence="2">Uncharacterized protein</fullName>
    </submittedName>
</protein>
<name>A0A1X0RM66_RHIZD</name>
<evidence type="ECO:0000313" key="3">
    <source>
        <dbReference type="Proteomes" id="UP000242381"/>
    </source>
</evidence>
<sequence>MNSQDIDLLIPTIIYGSSLSQLSEMRKSFSHNMLLKEGQVSPDLSKFIDKSILGAIKDEIISKFDIQFGILPAEIEQKLKSIVKHSLESLPRKKINEITKDFMVRLVLARSKSFKVGFMNRDAINKNCNKGILGVHIVGFIVAFYVTTLVAEGLYVIYELCSITMPSSLHDMRAVVTDVEDLLPVKDI</sequence>
<keyword evidence="1" id="KW-1133">Transmembrane helix</keyword>
<organism evidence="2 3">
    <name type="scientific">Rhizopus microsporus</name>
    <dbReference type="NCBI Taxonomy" id="58291"/>
    <lineage>
        <taxon>Eukaryota</taxon>
        <taxon>Fungi</taxon>
        <taxon>Fungi incertae sedis</taxon>
        <taxon>Mucoromycota</taxon>
        <taxon>Mucoromycotina</taxon>
        <taxon>Mucoromycetes</taxon>
        <taxon>Mucorales</taxon>
        <taxon>Mucorineae</taxon>
        <taxon>Rhizopodaceae</taxon>
        <taxon>Rhizopus</taxon>
    </lineage>
</organism>
<accession>A0A1X0RM66</accession>
<dbReference type="AlphaFoldDB" id="A0A1X0RM66"/>
<gene>
    <name evidence="2" type="ORF">BCV71DRAFT_239540</name>
</gene>
<reference evidence="2 3" key="1">
    <citation type="journal article" date="2016" name="Proc. Natl. Acad. Sci. U.S.A.">
        <title>Lipid metabolic changes in an early divergent fungus govern the establishment of a mutualistic symbiosis with endobacteria.</title>
        <authorList>
            <person name="Lastovetsky O.A."/>
            <person name="Gaspar M.L."/>
            <person name="Mondo S.J."/>
            <person name="LaButti K.M."/>
            <person name="Sandor L."/>
            <person name="Grigoriev I.V."/>
            <person name="Henry S.A."/>
            <person name="Pawlowska T.E."/>
        </authorList>
    </citation>
    <scope>NUCLEOTIDE SEQUENCE [LARGE SCALE GENOMIC DNA]</scope>
    <source>
        <strain evidence="2 3">ATCC 11559</strain>
    </source>
</reference>